<dbReference type="EMBL" id="KZ346139">
    <property type="protein sequence ID" value="PIO70833.1"/>
    <property type="molecule type" value="Genomic_DNA"/>
</dbReference>
<dbReference type="Pfam" id="PF00063">
    <property type="entry name" value="Myosin_head"/>
    <property type="match status" value="1"/>
</dbReference>
<dbReference type="GO" id="GO:0007015">
    <property type="term" value="P:actin filament organization"/>
    <property type="evidence" value="ECO:0007669"/>
    <property type="project" value="TreeGrafter"/>
</dbReference>
<accession>A0A2G9UL08</accession>
<dbReference type="PROSITE" id="PS51456">
    <property type="entry name" value="MYOSIN_MOTOR"/>
    <property type="match status" value="1"/>
</dbReference>
<name>A0A2G9UL08_TELCI</name>
<reference evidence="6 7" key="1">
    <citation type="submission" date="2015-09" db="EMBL/GenBank/DDBJ databases">
        <title>Draft genome of the parasitic nematode Teladorsagia circumcincta isolate WARC Sus (inbred).</title>
        <authorList>
            <person name="Mitreva M."/>
        </authorList>
    </citation>
    <scope>NUCLEOTIDE SEQUENCE [LARGE SCALE GENOMIC DNA]</scope>
    <source>
        <strain evidence="6 7">S</strain>
    </source>
</reference>
<dbReference type="PANTHER" id="PTHR13140">
    <property type="entry name" value="MYOSIN"/>
    <property type="match status" value="1"/>
</dbReference>
<organism evidence="6 7">
    <name type="scientific">Teladorsagia circumcincta</name>
    <name type="common">Brown stomach worm</name>
    <name type="synonym">Ostertagia circumcincta</name>
    <dbReference type="NCBI Taxonomy" id="45464"/>
    <lineage>
        <taxon>Eukaryota</taxon>
        <taxon>Metazoa</taxon>
        <taxon>Ecdysozoa</taxon>
        <taxon>Nematoda</taxon>
        <taxon>Chromadorea</taxon>
        <taxon>Rhabditida</taxon>
        <taxon>Rhabditina</taxon>
        <taxon>Rhabditomorpha</taxon>
        <taxon>Strongyloidea</taxon>
        <taxon>Trichostrongylidae</taxon>
        <taxon>Teladorsagia</taxon>
    </lineage>
</organism>
<evidence type="ECO:0000259" key="5">
    <source>
        <dbReference type="PROSITE" id="PS51456"/>
    </source>
</evidence>
<proteinExistence type="inferred from homology"/>
<dbReference type="Gene3D" id="1.20.120.720">
    <property type="entry name" value="Myosin VI head, motor domain, U50 subdomain"/>
    <property type="match status" value="1"/>
</dbReference>
<evidence type="ECO:0000313" key="7">
    <source>
        <dbReference type="Proteomes" id="UP000230423"/>
    </source>
</evidence>
<evidence type="ECO:0000256" key="4">
    <source>
        <dbReference type="PROSITE-ProRule" id="PRU00782"/>
    </source>
</evidence>
<evidence type="ECO:0000256" key="1">
    <source>
        <dbReference type="ARBA" id="ARBA00022741"/>
    </source>
</evidence>
<keyword evidence="4" id="KW-0505">Motor protein</keyword>
<gene>
    <name evidence="6" type="ORF">TELCIR_07292</name>
</gene>
<keyword evidence="3 4" id="KW-0009">Actin-binding</keyword>
<dbReference type="GO" id="GO:0016020">
    <property type="term" value="C:membrane"/>
    <property type="evidence" value="ECO:0007669"/>
    <property type="project" value="TreeGrafter"/>
</dbReference>
<dbReference type="GO" id="GO:0000146">
    <property type="term" value="F:microfilament motor activity"/>
    <property type="evidence" value="ECO:0007669"/>
    <property type="project" value="TreeGrafter"/>
</dbReference>
<evidence type="ECO:0000256" key="3">
    <source>
        <dbReference type="ARBA" id="ARBA00023203"/>
    </source>
</evidence>
<sequence length="126" mass="14867">MNYLFRLLIYWASTAKSRGPYSGYLKPMNAAEISQLCVDYKIDETQLRLWLTVREIRAAGETVRKGLQPREAVRSRDAFAKLLYAQLFSWFVRHFNDTLMEKERKISRYKSFIGVLDIYGRVFNSI</sequence>
<dbReference type="PANTHER" id="PTHR13140:SF706">
    <property type="entry name" value="DILUTE CLASS UNCONVENTIONAL MYOSIN, ISOFORM C"/>
    <property type="match status" value="1"/>
</dbReference>
<protein>
    <recommendedName>
        <fullName evidence="5">Myosin motor domain-containing protein</fullName>
    </recommendedName>
</protein>
<dbReference type="Proteomes" id="UP000230423">
    <property type="component" value="Unassembled WGS sequence"/>
</dbReference>
<keyword evidence="4" id="KW-0518">Myosin</keyword>
<dbReference type="GO" id="GO:0051015">
    <property type="term" value="F:actin filament binding"/>
    <property type="evidence" value="ECO:0007669"/>
    <property type="project" value="TreeGrafter"/>
</dbReference>
<dbReference type="SUPFAM" id="SSF52540">
    <property type="entry name" value="P-loop containing nucleoside triphosphate hydrolases"/>
    <property type="match status" value="1"/>
</dbReference>
<keyword evidence="1" id="KW-0547">Nucleotide-binding</keyword>
<keyword evidence="7" id="KW-1185">Reference proteome</keyword>
<keyword evidence="2" id="KW-0067">ATP-binding</keyword>
<dbReference type="InterPro" id="IPR027417">
    <property type="entry name" value="P-loop_NTPase"/>
</dbReference>
<feature type="domain" description="Myosin motor" evidence="5">
    <location>
        <begin position="1"/>
        <end position="126"/>
    </location>
</feature>
<dbReference type="AlphaFoldDB" id="A0A2G9UL08"/>
<comment type="similarity">
    <text evidence="4">Belongs to the TRAFAC class myosin-kinesin ATPase superfamily. Myosin family.</text>
</comment>
<dbReference type="GO" id="GO:0005524">
    <property type="term" value="F:ATP binding"/>
    <property type="evidence" value="ECO:0007669"/>
    <property type="project" value="UniProtKB-KW"/>
</dbReference>
<comment type="caution">
    <text evidence="4">Lacks conserved residue(s) required for the propagation of feature annotation.</text>
</comment>
<dbReference type="GO" id="GO:0005737">
    <property type="term" value="C:cytoplasm"/>
    <property type="evidence" value="ECO:0007669"/>
    <property type="project" value="TreeGrafter"/>
</dbReference>
<dbReference type="OrthoDB" id="5862750at2759"/>
<evidence type="ECO:0000313" key="6">
    <source>
        <dbReference type="EMBL" id="PIO70833.1"/>
    </source>
</evidence>
<dbReference type="InterPro" id="IPR001609">
    <property type="entry name" value="Myosin_head_motor_dom-like"/>
</dbReference>
<dbReference type="GO" id="GO:0016459">
    <property type="term" value="C:myosin complex"/>
    <property type="evidence" value="ECO:0007669"/>
    <property type="project" value="UniProtKB-KW"/>
</dbReference>
<evidence type="ECO:0000256" key="2">
    <source>
        <dbReference type="ARBA" id="ARBA00022840"/>
    </source>
</evidence>